<accession>A0ABN8MDM6</accession>
<feature type="region of interest" description="Disordered" evidence="1">
    <location>
        <begin position="189"/>
        <end position="218"/>
    </location>
</feature>
<dbReference type="Proteomes" id="UP001159427">
    <property type="component" value="Unassembled WGS sequence"/>
</dbReference>
<feature type="compositionally biased region" description="Polar residues" evidence="1">
    <location>
        <begin position="93"/>
        <end position="110"/>
    </location>
</feature>
<comment type="caution">
    <text evidence="2">The sequence shown here is derived from an EMBL/GenBank/DDBJ whole genome shotgun (WGS) entry which is preliminary data.</text>
</comment>
<feature type="region of interest" description="Disordered" evidence="1">
    <location>
        <begin position="85"/>
        <end position="119"/>
    </location>
</feature>
<name>A0ABN8MDM6_9CNID</name>
<gene>
    <name evidence="2" type="ORF">PEVE_00028089</name>
</gene>
<evidence type="ECO:0000313" key="3">
    <source>
        <dbReference type="Proteomes" id="UP001159427"/>
    </source>
</evidence>
<evidence type="ECO:0000313" key="2">
    <source>
        <dbReference type="EMBL" id="CAH3026122.1"/>
    </source>
</evidence>
<dbReference type="EMBL" id="CALNXI010000389">
    <property type="protein sequence ID" value="CAH3026122.1"/>
    <property type="molecule type" value="Genomic_DNA"/>
</dbReference>
<protein>
    <submittedName>
        <fullName evidence="2">Uncharacterized protein</fullName>
    </submittedName>
</protein>
<organism evidence="2 3">
    <name type="scientific">Porites evermanni</name>
    <dbReference type="NCBI Taxonomy" id="104178"/>
    <lineage>
        <taxon>Eukaryota</taxon>
        <taxon>Metazoa</taxon>
        <taxon>Cnidaria</taxon>
        <taxon>Anthozoa</taxon>
        <taxon>Hexacorallia</taxon>
        <taxon>Scleractinia</taxon>
        <taxon>Fungiina</taxon>
        <taxon>Poritidae</taxon>
        <taxon>Porites</taxon>
    </lineage>
</organism>
<sequence length="329" mass="36425">ISASTGATRDFALTSCMELNSHSCIQSGKMKICADSVTLEKSDTNFPRAMRDDAQLGITQSERRDYENTELFSSLPTVFEGKMSLREPKPSSREQLSNSANLRISVSNNDVRGGDPRPLSPFFSHCSSQESLDENFVLRPTGLRMINRKVSSPIPACMTSTRRRTLSDGPTEALISPVIPRRRLSPRQLKEGMSRVRSCPVINSGSDEHLKKSSSSPPVSPQFTFAELSYAGAQPQNRTKFHTTPIGASPTLTSADQEKLPRIHQTRGSPMLVKTQRTPTESARELFNVSPVLGESAVSINQDNNIQCDFNDKVQYYLHTISSEKDIDQ</sequence>
<evidence type="ECO:0000256" key="1">
    <source>
        <dbReference type="SAM" id="MobiDB-lite"/>
    </source>
</evidence>
<keyword evidence="3" id="KW-1185">Reference proteome</keyword>
<proteinExistence type="predicted"/>
<reference evidence="2 3" key="1">
    <citation type="submission" date="2022-05" db="EMBL/GenBank/DDBJ databases">
        <authorList>
            <consortium name="Genoscope - CEA"/>
            <person name="William W."/>
        </authorList>
    </citation>
    <scope>NUCLEOTIDE SEQUENCE [LARGE SCALE GENOMIC DNA]</scope>
</reference>
<feature type="non-terminal residue" evidence="2">
    <location>
        <position position="1"/>
    </location>
</feature>